<sequence length="451" mass="52004">MGIFNEIECKHVKELPFDIDGFYHFQLECDPSNIMKSSKDGRRWKTWCTSKRKEHRGVRRRARCGGSWKCPNEDCLFLRKKGSPNDVQFTNNEIGKKCFICEEEAIFVECKAIKAESLADSRRVQDTKAKATKSLESHGYSFDAFCEFKKFCDERHPNLLYRFNDERQNDNNTFVFKCSRFQANLAMSMDCEKIGLLHDQYCYADATHKRCPGFKTITLWVYHPLLRKLVEWKGTMESTTEDTEAMDVSGDKTYVFNPAGWVLDEAGAEWNAIKIVFGEDAMAKVVSCEFHYKQSVGRKSGKLDNKHKAEFKALAWALMEANTTQRDMMLERTFVWRRRFKVTWKGVFVLGKSVVDPRATHSPTKRGESPKVSCKGKQKTSSKTWTKQELKTIKSAKSEASEMSITRTVKIASDYAKFSVTHGKNTYDVDICHTPSCSCPDNRPRPYKHIL</sequence>
<feature type="region of interest" description="Disordered" evidence="1">
    <location>
        <begin position="359"/>
        <end position="386"/>
    </location>
</feature>
<proteinExistence type="predicted"/>
<protein>
    <submittedName>
        <fullName evidence="2">Uncharacterized protein</fullName>
    </submittedName>
</protein>
<keyword evidence="3" id="KW-1185">Reference proteome</keyword>
<evidence type="ECO:0000313" key="3">
    <source>
        <dbReference type="Proteomes" id="UP001152795"/>
    </source>
</evidence>
<accession>A0A6S7I8X8</accession>
<comment type="caution">
    <text evidence="2">The sequence shown here is derived from an EMBL/GenBank/DDBJ whole genome shotgun (WGS) entry which is preliminary data.</text>
</comment>
<name>A0A6S7I8X8_PARCT</name>
<evidence type="ECO:0000256" key="1">
    <source>
        <dbReference type="SAM" id="MobiDB-lite"/>
    </source>
</evidence>
<dbReference type="AlphaFoldDB" id="A0A6S7I8X8"/>
<dbReference type="Proteomes" id="UP001152795">
    <property type="component" value="Unassembled WGS sequence"/>
</dbReference>
<evidence type="ECO:0000313" key="2">
    <source>
        <dbReference type="EMBL" id="CAB4015064.1"/>
    </source>
</evidence>
<reference evidence="2" key="1">
    <citation type="submission" date="2020-04" db="EMBL/GenBank/DDBJ databases">
        <authorList>
            <person name="Alioto T."/>
            <person name="Alioto T."/>
            <person name="Gomez Garrido J."/>
        </authorList>
    </citation>
    <scope>NUCLEOTIDE SEQUENCE</scope>
    <source>
        <strain evidence="2">A484AB</strain>
    </source>
</reference>
<dbReference type="OrthoDB" id="6010392at2759"/>
<organism evidence="2 3">
    <name type="scientific">Paramuricea clavata</name>
    <name type="common">Red gorgonian</name>
    <name type="synonym">Violescent sea-whip</name>
    <dbReference type="NCBI Taxonomy" id="317549"/>
    <lineage>
        <taxon>Eukaryota</taxon>
        <taxon>Metazoa</taxon>
        <taxon>Cnidaria</taxon>
        <taxon>Anthozoa</taxon>
        <taxon>Octocorallia</taxon>
        <taxon>Malacalcyonacea</taxon>
        <taxon>Plexauridae</taxon>
        <taxon>Paramuricea</taxon>
    </lineage>
</organism>
<gene>
    <name evidence="2" type="ORF">PACLA_8A000464</name>
</gene>
<dbReference type="EMBL" id="CACRXK020008563">
    <property type="protein sequence ID" value="CAB4015064.1"/>
    <property type="molecule type" value="Genomic_DNA"/>
</dbReference>